<organism evidence="1 2">
    <name type="scientific">Rhizopogon vinicolor AM-OR11-026</name>
    <dbReference type="NCBI Taxonomy" id="1314800"/>
    <lineage>
        <taxon>Eukaryota</taxon>
        <taxon>Fungi</taxon>
        <taxon>Dikarya</taxon>
        <taxon>Basidiomycota</taxon>
        <taxon>Agaricomycotina</taxon>
        <taxon>Agaricomycetes</taxon>
        <taxon>Agaricomycetidae</taxon>
        <taxon>Boletales</taxon>
        <taxon>Suillineae</taxon>
        <taxon>Rhizopogonaceae</taxon>
        <taxon>Rhizopogon</taxon>
    </lineage>
</organism>
<dbReference type="AlphaFoldDB" id="A0A1B7MGL5"/>
<dbReference type="OrthoDB" id="3362250at2759"/>
<dbReference type="Proteomes" id="UP000092154">
    <property type="component" value="Unassembled WGS sequence"/>
</dbReference>
<dbReference type="InParanoid" id="A0A1B7MGL5"/>
<protein>
    <submittedName>
        <fullName evidence="1">Uncharacterized protein</fullName>
    </submittedName>
</protein>
<reference evidence="1 2" key="1">
    <citation type="submission" date="2016-06" db="EMBL/GenBank/DDBJ databases">
        <title>Comparative genomics of the ectomycorrhizal sister species Rhizopogon vinicolor and Rhizopogon vesiculosus (Basidiomycota: Boletales) reveals a divergence of the mating type B locus.</title>
        <authorList>
            <consortium name="DOE Joint Genome Institute"/>
            <person name="Mujic A.B."/>
            <person name="Kuo A."/>
            <person name="Tritt A."/>
            <person name="Lipzen A."/>
            <person name="Chen C."/>
            <person name="Johnson J."/>
            <person name="Sharma A."/>
            <person name="Barry K."/>
            <person name="Grigoriev I.V."/>
            <person name="Spatafora J.W."/>
        </authorList>
    </citation>
    <scope>NUCLEOTIDE SEQUENCE [LARGE SCALE GENOMIC DNA]</scope>
    <source>
        <strain evidence="1 2">AM-OR11-026</strain>
    </source>
</reference>
<accession>A0A1B7MGL5</accession>
<evidence type="ECO:0000313" key="1">
    <source>
        <dbReference type="EMBL" id="OAX31734.1"/>
    </source>
</evidence>
<feature type="non-terminal residue" evidence="1">
    <location>
        <position position="1"/>
    </location>
</feature>
<proteinExistence type="predicted"/>
<gene>
    <name evidence="1" type="ORF">K503DRAFT_657464</name>
</gene>
<dbReference type="EMBL" id="KV449267">
    <property type="protein sequence ID" value="OAX31734.1"/>
    <property type="molecule type" value="Genomic_DNA"/>
</dbReference>
<keyword evidence="2" id="KW-1185">Reference proteome</keyword>
<evidence type="ECO:0000313" key="2">
    <source>
        <dbReference type="Proteomes" id="UP000092154"/>
    </source>
</evidence>
<dbReference type="STRING" id="1314800.A0A1B7MGL5"/>
<name>A0A1B7MGL5_9AGAM</name>
<sequence>FTLVLSYNIISDLRINVLEEGCDKERFLPGDDAIIEHVVHNHTSTICWTIHKSKRGCYIRLRTPSLPPGVSISLLPMPRSSPNYVDAALSFSCRTN</sequence>
<feature type="non-terminal residue" evidence="1">
    <location>
        <position position="96"/>
    </location>
</feature>